<dbReference type="EMBL" id="CAQQ02165465">
    <property type="status" value="NOT_ANNOTATED_CDS"/>
    <property type="molecule type" value="Genomic_DNA"/>
</dbReference>
<dbReference type="Pfam" id="PF18199">
    <property type="entry name" value="Dynein_C"/>
    <property type="match status" value="1"/>
</dbReference>
<protein>
    <recommendedName>
        <fullName evidence="1">Dynein heavy chain C-terminal domain-containing protein</fullName>
    </recommendedName>
</protein>
<name>T1GRE4_MEGSC</name>
<dbReference type="GO" id="GO:0045505">
    <property type="term" value="F:dynein intermediate chain binding"/>
    <property type="evidence" value="ECO:0007669"/>
    <property type="project" value="InterPro"/>
</dbReference>
<evidence type="ECO:0000313" key="2">
    <source>
        <dbReference type="EnsemblMetazoa" id="MESCA006225-PA"/>
    </source>
</evidence>
<dbReference type="Gene3D" id="1.20.1270.280">
    <property type="match status" value="1"/>
</dbReference>
<feature type="domain" description="Dynein heavy chain C-terminal" evidence="1">
    <location>
        <begin position="13"/>
        <end position="166"/>
    </location>
</feature>
<reference evidence="2" key="2">
    <citation type="submission" date="2015-06" db="UniProtKB">
        <authorList>
            <consortium name="EnsemblMetazoa"/>
        </authorList>
    </citation>
    <scope>IDENTIFICATION</scope>
</reference>
<dbReference type="HOGENOM" id="CLU_136567_0_0_1"/>
<accession>T1GRE4</accession>
<dbReference type="AlphaFoldDB" id="T1GRE4"/>
<dbReference type="EnsemblMetazoa" id="MESCA006225-RA">
    <property type="protein sequence ID" value="MESCA006225-PA"/>
    <property type="gene ID" value="MESCA006225"/>
</dbReference>
<dbReference type="PANTHER" id="PTHR46961">
    <property type="entry name" value="DYNEIN HEAVY CHAIN 1, AXONEMAL-LIKE PROTEIN"/>
    <property type="match status" value="1"/>
</dbReference>
<dbReference type="FunFam" id="1.20.1270.280:FF:000002">
    <property type="entry name" value="Dynein heavy chain 5, axonemal"/>
    <property type="match status" value="1"/>
</dbReference>
<organism evidence="2 3">
    <name type="scientific">Megaselia scalaris</name>
    <name type="common">Humpbacked fly</name>
    <name type="synonym">Phora scalaris</name>
    <dbReference type="NCBI Taxonomy" id="36166"/>
    <lineage>
        <taxon>Eukaryota</taxon>
        <taxon>Metazoa</taxon>
        <taxon>Ecdysozoa</taxon>
        <taxon>Arthropoda</taxon>
        <taxon>Hexapoda</taxon>
        <taxon>Insecta</taxon>
        <taxon>Pterygota</taxon>
        <taxon>Neoptera</taxon>
        <taxon>Endopterygota</taxon>
        <taxon>Diptera</taxon>
        <taxon>Brachycera</taxon>
        <taxon>Muscomorpha</taxon>
        <taxon>Platypezoidea</taxon>
        <taxon>Phoridae</taxon>
        <taxon>Megaseliini</taxon>
        <taxon>Megaselia</taxon>
    </lineage>
</organism>
<dbReference type="Proteomes" id="UP000015102">
    <property type="component" value="Unassembled WGS sequence"/>
</dbReference>
<proteinExistence type="predicted"/>
<dbReference type="InterPro" id="IPR041228">
    <property type="entry name" value="Dynein_C"/>
</dbReference>
<dbReference type="GO" id="GO:0030286">
    <property type="term" value="C:dynein complex"/>
    <property type="evidence" value="ECO:0007669"/>
    <property type="project" value="InterPro"/>
</dbReference>
<dbReference type="STRING" id="36166.T1GRE4"/>
<dbReference type="GO" id="GO:0051959">
    <property type="term" value="F:dynein light intermediate chain binding"/>
    <property type="evidence" value="ECO:0007669"/>
    <property type="project" value="InterPro"/>
</dbReference>
<dbReference type="InterPro" id="IPR026983">
    <property type="entry name" value="DHC"/>
</dbReference>
<keyword evidence="3" id="KW-1185">Reference proteome</keyword>
<evidence type="ECO:0000313" key="3">
    <source>
        <dbReference type="Proteomes" id="UP000015102"/>
    </source>
</evidence>
<sequence length="166" mass="19297">YFGYDFECSAERGGGGGGETRESIVYQLADDMLRKLPPQYNAFEVRENLNRMGVLLPMNIFLRQEIDRMQKVIKRVQSSLSDLKLAIDGTIVMSPALKESLDAMYDARIPESWMKISWESTTLGFWYTELLERNSQFCTWINTDRPKVFWMTGFFNCQGFLTAMRQ</sequence>
<dbReference type="PANTHER" id="PTHR46961:SF18">
    <property type="entry name" value="DYNEIN AXONEMAL HEAVY CHAIN 5"/>
    <property type="match status" value="1"/>
</dbReference>
<dbReference type="OMA" id="CTWINTD"/>
<evidence type="ECO:0000259" key="1">
    <source>
        <dbReference type="Pfam" id="PF18199"/>
    </source>
</evidence>
<reference evidence="3" key="1">
    <citation type="submission" date="2013-02" db="EMBL/GenBank/DDBJ databases">
        <authorList>
            <person name="Hughes D."/>
        </authorList>
    </citation>
    <scope>NUCLEOTIDE SEQUENCE</scope>
    <source>
        <strain>Durham</strain>
        <strain evidence="3">NC isolate 2 -- Noor lab</strain>
    </source>
</reference>
<dbReference type="GO" id="GO:0007018">
    <property type="term" value="P:microtubule-based movement"/>
    <property type="evidence" value="ECO:0007669"/>
    <property type="project" value="InterPro"/>
</dbReference>